<name>A0A437GW73_9SPHN</name>
<keyword evidence="3 6" id="KW-0812">Transmembrane</keyword>
<feature type="transmembrane region" description="Helical" evidence="6">
    <location>
        <begin position="204"/>
        <end position="222"/>
    </location>
</feature>
<dbReference type="Gene3D" id="1.10.4160.10">
    <property type="entry name" value="Hydantoin permease"/>
    <property type="match status" value="1"/>
</dbReference>
<proteinExistence type="inferred from homology"/>
<dbReference type="EMBL" id="RXOL01000004">
    <property type="protein sequence ID" value="RVQ66355.1"/>
    <property type="molecule type" value="Genomic_DNA"/>
</dbReference>
<dbReference type="GO" id="GO:0005886">
    <property type="term" value="C:plasma membrane"/>
    <property type="evidence" value="ECO:0007669"/>
    <property type="project" value="TreeGrafter"/>
</dbReference>
<reference evidence="7 8" key="1">
    <citation type="submission" date="2018-12" db="EMBL/GenBank/DDBJ databases">
        <title>Croceicoccus ponticola sp. nov., a lipolytic bacterium isolated from seawater.</title>
        <authorList>
            <person name="Yoon J.-H."/>
        </authorList>
    </citation>
    <scope>NUCLEOTIDE SEQUENCE [LARGE SCALE GENOMIC DNA]</scope>
    <source>
        <strain evidence="7 8">GM-16</strain>
    </source>
</reference>
<feature type="transmembrane region" description="Helical" evidence="6">
    <location>
        <begin position="403"/>
        <end position="423"/>
    </location>
</feature>
<evidence type="ECO:0000256" key="2">
    <source>
        <dbReference type="ARBA" id="ARBA00008974"/>
    </source>
</evidence>
<feature type="transmembrane region" description="Helical" evidence="6">
    <location>
        <begin position="165"/>
        <end position="184"/>
    </location>
</feature>
<feature type="transmembrane region" description="Helical" evidence="6">
    <location>
        <begin position="375"/>
        <end position="397"/>
    </location>
</feature>
<feature type="transmembrane region" description="Helical" evidence="6">
    <location>
        <begin position="312"/>
        <end position="331"/>
    </location>
</feature>
<dbReference type="PANTHER" id="PTHR30569:SF0">
    <property type="entry name" value="CYTOSINE PERMEASE"/>
    <property type="match status" value="1"/>
</dbReference>
<accession>A0A437GW73</accession>
<feature type="transmembrane region" description="Helical" evidence="6">
    <location>
        <begin position="134"/>
        <end position="158"/>
    </location>
</feature>
<sequence>MKPDDGHDFGEEYATAPLPAMKTVSGWRVALVVGCFTISLPTFLNGAEIALSIGLVGAVLAAIAAGTILAIGGSITSAVSVMTRLNTYLLVQRSFGIAGASLVNVVIAVIHFAWFGVNVSFFGQAMVSAADEGYGIEGSFALFVILGSIMMTVTTVFGFRLINKVALVTVPFLAAILIAIAVAATARNGVVFDPPEIPMEAMTFGIALSSLIGADMLTITAMPDLSRYTRTKVGAIWSMVVSFPVFAPIVMTTAALAALAMNESNIMALIVELGLGLPALLLLVISAWTINTLNLYSASLSLAATFPKIGRSVYVVIGGVIGCGFALLGIIEAFIPFLVLLGLLIPPIAAIYVIDSYTRFRNRDPAETITNIPAFHWRAVGTWLAAVAIALTAHYSGVSVTSVPALDATIGAALAYIVVLHMTKPVKKPVRAS</sequence>
<evidence type="ECO:0000256" key="1">
    <source>
        <dbReference type="ARBA" id="ARBA00004141"/>
    </source>
</evidence>
<comment type="similarity">
    <text evidence="2">Belongs to the purine-cytosine permease (2.A.39) family.</text>
</comment>
<evidence type="ECO:0000313" key="8">
    <source>
        <dbReference type="Proteomes" id="UP000283003"/>
    </source>
</evidence>
<dbReference type="InterPro" id="IPR030191">
    <property type="entry name" value="CodB"/>
</dbReference>
<protein>
    <submittedName>
        <fullName evidence="7">Cytosine permease</fullName>
    </submittedName>
</protein>
<feature type="transmembrane region" description="Helical" evidence="6">
    <location>
        <begin position="266"/>
        <end position="291"/>
    </location>
</feature>
<feature type="transmembrane region" description="Helical" evidence="6">
    <location>
        <begin position="337"/>
        <end position="354"/>
    </location>
</feature>
<dbReference type="RefSeq" id="WP_127612778.1">
    <property type="nucleotide sequence ID" value="NZ_RXOL01000004.1"/>
</dbReference>
<dbReference type="InterPro" id="IPR001248">
    <property type="entry name" value="Pur-cyt_permease"/>
</dbReference>
<evidence type="ECO:0000256" key="6">
    <source>
        <dbReference type="SAM" id="Phobius"/>
    </source>
</evidence>
<dbReference type="GO" id="GO:0015209">
    <property type="term" value="F:cytosine transmembrane transporter activity"/>
    <property type="evidence" value="ECO:0007669"/>
    <property type="project" value="InterPro"/>
</dbReference>
<evidence type="ECO:0000256" key="4">
    <source>
        <dbReference type="ARBA" id="ARBA00022989"/>
    </source>
</evidence>
<dbReference type="OrthoDB" id="9780088at2"/>
<dbReference type="PANTHER" id="PTHR30569">
    <property type="entry name" value="CYTOSINE TRANSPORTER CODB"/>
    <property type="match status" value="1"/>
</dbReference>
<keyword evidence="8" id="KW-1185">Reference proteome</keyword>
<comment type="subcellular location">
    <subcellularLocation>
        <location evidence="1">Membrane</location>
        <topology evidence="1">Multi-pass membrane protein</topology>
    </subcellularLocation>
</comment>
<feature type="transmembrane region" description="Helical" evidence="6">
    <location>
        <begin position="26"/>
        <end position="44"/>
    </location>
</feature>
<keyword evidence="4 6" id="KW-1133">Transmembrane helix</keyword>
<gene>
    <name evidence="7" type="ORF">EKN06_09970</name>
</gene>
<keyword evidence="5 6" id="KW-0472">Membrane</keyword>
<feature type="transmembrane region" description="Helical" evidence="6">
    <location>
        <begin position="234"/>
        <end position="260"/>
    </location>
</feature>
<dbReference type="Pfam" id="PF02133">
    <property type="entry name" value="Transp_cyt_pur"/>
    <property type="match status" value="1"/>
</dbReference>
<organism evidence="7 8">
    <name type="scientific">Croceicoccus ponticola</name>
    <dbReference type="NCBI Taxonomy" id="2217664"/>
    <lineage>
        <taxon>Bacteria</taxon>
        <taxon>Pseudomonadati</taxon>
        <taxon>Pseudomonadota</taxon>
        <taxon>Alphaproteobacteria</taxon>
        <taxon>Sphingomonadales</taxon>
        <taxon>Erythrobacteraceae</taxon>
        <taxon>Croceicoccus</taxon>
    </lineage>
</organism>
<dbReference type="AlphaFoldDB" id="A0A437GW73"/>
<comment type="caution">
    <text evidence="7">The sequence shown here is derived from an EMBL/GenBank/DDBJ whole genome shotgun (WGS) entry which is preliminary data.</text>
</comment>
<evidence type="ECO:0000256" key="3">
    <source>
        <dbReference type="ARBA" id="ARBA00022692"/>
    </source>
</evidence>
<evidence type="ECO:0000313" key="7">
    <source>
        <dbReference type="EMBL" id="RVQ66355.1"/>
    </source>
</evidence>
<evidence type="ECO:0000256" key="5">
    <source>
        <dbReference type="ARBA" id="ARBA00023136"/>
    </source>
</evidence>
<feature type="transmembrane region" description="Helical" evidence="6">
    <location>
        <begin position="50"/>
        <end position="83"/>
    </location>
</feature>
<feature type="transmembrane region" description="Helical" evidence="6">
    <location>
        <begin position="95"/>
        <end position="114"/>
    </location>
</feature>
<dbReference type="Proteomes" id="UP000283003">
    <property type="component" value="Unassembled WGS sequence"/>
</dbReference>